<evidence type="ECO:0000256" key="1">
    <source>
        <dbReference type="SAM" id="MobiDB-lite"/>
    </source>
</evidence>
<protein>
    <recommendedName>
        <fullName evidence="3">RRM domain-containing protein</fullName>
    </recommendedName>
</protein>
<feature type="compositionally biased region" description="Basic and acidic residues" evidence="1">
    <location>
        <begin position="265"/>
        <end position="274"/>
    </location>
</feature>
<name>A0A0K8SMN9_LYGHE</name>
<feature type="compositionally biased region" description="Basic and acidic residues" evidence="1">
    <location>
        <begin position="93"/>
        <end position="107"/>
    </location>
</feature>
<proteinExistence type="predicted"/>
<feature type="compositionally biased region" description="Low complexity" evidence="1">
    <location>
        <begin position="192"/>
        <end position="201"/>
    </location>
</feature>
<feature type="compositionally biased region" description="Basic and acidic residues" evidence="1">
    <location>
        <begin position="687"/>
        <end position="709"/>
    </location>
</feature>
<dbReference type="AlphaFoldDB" id="A0A0K8SMN9"/>
<feature type="region of interest" description="Disordered" evidence="1">
    <location>
        <begin position="814"/>
        <end position="865"/>
    </location>
</feature>
<evidence type="ECO:0008006" key="3">
    <source>
        <dbReference type="Google" id="ProtNLM"/>
    </source>
</evidence>
<feature type="compositionally biased region" description="Acidic residues" evidence="1">
    <location>
        <begin position="128"/>
        <end position="137"/>
    </location>
</feature>
<feature type="compositionally biased region" description="Acidic residues" evidence="1">
    <location>
        <begin position="177"/>
        <end position="191"/>
    </location>
</feature>
<feature type="compositionally biased region" description="Acidic residues" evidence="1">
    <location>
        <begin position="530"/>
        <end position="541"/>
    </location>
</feature>
<feature type="compositionally biased region" description="Acidic residues" evidence="1">
    <location>
        <begin position="619"/>
        <end position="655"/>
    </location>
</feature>
<dbReference type="EMBL" id="GBRD01011238">
    <property type="protein sequence ID" value="JAG54586.1"/>
    <property type="molecule type" value="Transcribed_RNA"/>
</dbReference>
<evidence type="ECO:0000313" key="2">
    <source>
        <dbReference type="EMBL" id="JAG54586.1"/>
    </source>
</evidence>
<feature type="compositionally biased region" description="Basic and acidic residues" evidence="1">
    <location>
        <begin position="54"/>
        <end position="79"/>
    </location>
</feature>
<dbReference type="CDD" id="cd00590">
    <property type="entry name" value="RRM_SF"/>
    <property type="match status" value="1"/>
</dbReference>
<feature type="region of interest" description="Disordered" evidence="1">
    <location>
        <begin position="1"/>
        <end position="351"/>
    </location>
</feature>
<feature type="compositionally biased region" description="Basic and acidic residues" evidence="1">
    <location>
        <begin position="1"/>
        <end position="10"/>
    </location>
</feature>
<feature type="region of interest" description="Disordered" evidence="1">
    <location>
        <begin position="685"/>
        <end position="740"/>
    </location>
</feature>
<feature type="region of interest" description="Disordered" evidence="1">
    <location>
        <begin position="523"/>
        <end position="655"/>
    </location>
</feature>
<feature type="compositionally biased region" description="Acidic residues" evidence="1">
    <location>
        <begin position="594"/>
        <end position="608"/>
    </location>
</feature>
<dbReference type="GO" id="GO:0003676">
    <property type="term" value="F:nucleic acid binding"/>
    <property type="evidence" value="ECO:0007669"/>
    <property type="project" value="InterPro"/>
</dbReference>
<feature type="compositionally biased region" description="Basic and acidic residues" evidence="1">
    <location>
        <begin position="557"/>
        <end position="593"/>
    </location>
</feature>
<feature type="compositionally biased region" description="Polar residues" evidence="1">
    <location>
        <begin position="721"/>
        <end position="732"/>
    </location>
</feature>
<accession>A0A0K8SMN9</accession>
<feature type="compositionally biased region" description="Polar residues" evidence="1">
    <location>
        <begin position="287"/>
        <end position="329"/>
    </location>
</feature>
<reference evidence="2" key="1">
    <citation type="submission" date="2014-09" db="EMBL/GenBank/DDBJ databases">
        <authorList>
            <person name="Magalhaes I.L.F."/>
            <person name="Oliveira U."/>
            <person name="Santos F.R."/>
            <person name="Vidigal T.H.D.A."/>
            <person name="Brescovit A.D."/>
            <person name="Santos A.J."/>
        </authorList>
    </citation>
    <scope>NUCLEOTIDE SEQUENCE</scope>
</reference>
<sequence length="1060" mass="115551">MAHSGDKLDVVGEEAVENEISSSSDNPRVGELKRQDTFVMENTSTKDGASSDIAEARSTEAPEERRRDEVTTSKDEGRIECPVLNSNSPAENVDSKSAEEVQQKDDSPLQDATAESRSSVDVNPGDEQVGEEDEEHQELEQSIIIRDSNFTGVEDNEELSVTPAPCESEGNRKSVELEETVVEVGDEEQQDSEQSSDTSVTGVEGCIDPNKSKAVASESPDVPEDVTQNDENPLVVSAYQCDSEEGKISNQCEAAESHSPAKSPHTPEKDKSFEDSSAQLEPEEANISDQGDTTNIDKFSAIDNSSDIPEVTSETTESLDSTVIQSTTEHILVDEGYSETSDSDYHSSGKDVKVPSIVEGLGINEVEKDSKITVNLASQSEELITQSRTILDDIVEEDEDYSEIKSVVQSKDDVEELKLAVSDEASEIVSTNGTNVEAAVDEQENTDHSGFASPLRLAVSPEPSNNVEDDSPSKDEIACPALKSPAKDVAASVTVSHVDKELKENIDTTTVLGKLGLRKHVEFSQTNEICEGENEQDDECGPEIYENDTTSVGDTDEEKRDEATSKNNEDSHCKGEDVKEMEKVSQENGHEIYENDTDSDGGNDDADEPVVTYSGANFIDDEAEEGEETEDESDDENIIYDETEESDSSDSDVELLDQSNFILDEAKERRLSFKKPSHDSVVILDVTSHEANDGSDDESSKEKAGRVDFDESCYIVEEPTGNEQPIRTSPESKISPKADKPVFEISEIADSGKTVAQKVNEFASGAASQFVTERTKGEPLKSIFKTSKGFKNANAYASAAASQFVVSEDAIKQKHEKKPLKAKGSASTGSPKSDSSDQENTNRAPKTKKRPAAETEAEALKEKKKSRLDNTVPGFCVKLCNVAPNTHIDVLREALGKFGIASGLQSLEFCPTSDKRTKTAIAIYNSKKNLEKALSNYGKVVVQGRRIFFLLDDETVPAGDQNQLNTASPKKSPRKKFVGIIGNLAENITIGDICSAYEEEGIKFLNKVKLYKMRSSKDNFAQLEFSKKTALLKAIIVTEKIRIKGNKIVLKIKEKPTAAP</sequence>
<feature type="region of interest" description="Disordered" evidence="1">
    <location>
        <begin position="442"/>
        <end position="478"/>
    </location>
</feature>
<dbReference type="SUPFAM" id="SSF54928">
    <property type="entry name" value="RNA-binding domain, RBD"/>
    <property type="match status" value="1"/>
</dbReference>
<organism evidence="2">
    <name type="scientific">Lygus hesperus</name>
    <name type="common">Western plant bug</name>
    <dbReference type="NCBI Taxonomy" id="30085"/>
    <lineage>
        <taxon>Eukaryota</taxon>
        <taxon>Metazoa</taxon>
        <taxon>Ecdysozoa</taxon>
        <taxon>Arthropoda</taxon>
        <taxon>Hexapoda</taxon>
        <taxon>Insecta</taxon>
        <taxon>Pterygota</taxon>
        <taxon>Neoptera</taxon>
        <taxon>Paraneoptera</taxon>
        <taxon>Hemiptera</taxon>
        <taxon>Heteroptera</taxon>
        <taxon>Panheteroptera</taxon>
        <taxon>Cimicomorpha</taxon>
        <taxon>Miridae</taxon>
        <taxon>Mirini</taxon>
        <taxon>Lygus</taxon>
    </lineage>
</organism>
<feature type="compositionally biased region" description="Polar residues" evidence="1">
    <location>
        <begin position="825"/>
        <end position="844"/>
    </location>
</feature>
<dbReference type="InterPro" id="IPR035979">
    <property type="entry name" value="RBD_domain_sf"/>
</dbReference>